<evidence type="ECO:0000259" key="3">
    <source>
        <dbReference type="Pfam" id="PF22570"/>
    </source>
</evidence>
<feature type="transmembrane region" description="Helical" evidence="1">
    <location>
        <begin position="93"/>
        <end position="109"/>
    </location>
</feature>
<feature type="transmembrane region" description="Helical" evidence="1">
    <location>
        <begin position="70"/>
        <end position="87"/>
    </location>
</feature>
<reference evidence="5" key="1">
    <citation type="journal article" date="2019" name="Int. J. Syst. Evol. Microbiol.">
        <title>The Global Catalogue of Microorganisms (GCM) 10K type strain sequencing project: providing services to taxonomists for standard genome sequencing and annotation.</title>
        <authorList>
            <consortium name="The Broad Institute Genomics Platform"/>
            <consortium name="The Broad Institute Genome Sequencing Center for Infectious Disease"/>
            <person name="Wu L."/>
            <person name="Ma J."/>
        </authorList>
    </citation>
    <scope>NUCLEOTIDE SEQUENCE [LARGE SCALE GENOMIC DNA]</scope>
    <source>
        <strain evidence="5">CCUG 63418</strain>
    </source>
</reference>
<proteinExistence type="predicted"/>
<dbReference type="EMBL" id="JBHTHU010000018">
    <property type="protein sequence ID" value="MFD0751243.1"/>
    <property type="molecule type" value="Genomic_DNA"/>
</dbReference>
<dbReference type="Pfam" id="PF22570">
    <property type="entry name" value="LiaF-TM"/>
    <property type="match status" value="1"/>
</dbReference>
<comment type="caution">
    <text evidence="4">The sequence shown here is derived from an EMBL/GenBank/DDBJ whole genome shotgun (WGS) entry which is preliminary data.</text>
</comment>
<accession>A0ABW2YZG2</accession>
<dbReference type="Pfam" id="PF09922">
    <property type="entry name" value="LiaF-like_C"/>
    <property type="match status" value="1"/>
</dbReference>
<keyword evidence="1" id="KW-0812">Transmembrane</keyword>
<evidence type="ECO:0000313" key="5">
    <source>
        <dbReference type="Proteomes" id="UP001596958"/>
    </source>
</evidence>
<keyword evidence="1" id="KW-1133">Transmembrane helix</keyword>
<name>A0ABW2YZG2_9SPHI</name>
<dbReference type="PANTHER" id="PTHR40763">
    <property type="entry name" value="MEMBRANE PROTEIN-RELATED"/>
    <property type="match status" value="1"/>
</dbReference>
<keyword evidence="5" id="KW-1185">Reference proteome</keyword>
<dbReference type="PANTHER" id="PTHR40763:SF5">
    <property type="entry name" value="MEMBRANE PROTEIN"/>
    <property type="match status" value="1"/>
</dbReference>
<feature type="transmembrane region" description="Helical" evidence="1">
    <location>
        <begin position="16"/>
        <end position="33"/>
    </location>
</feature>
<dbReference type="InterPro" id="IPR024425">
    <property type="entry name" value="LiaF-like_C"/>
</dbReference>
<gene>
    <name evidence="4" type="ORF">ACFQZS_13915</name>
</gene>
<evidence type="ECO:0000313" key="4">
    <source>
        <dbReference type="EMBL" id="MFD0751243.1"/>
    </source>
</evidence>
<evidence type="ECO:0000259" key="2">
    <source>
        <dbReference type="Pfam" id="PF09922"/>
    </source>
</evidence>
<dbReference type="Proteomes" id="UP001596958">
    <property type="component" value="Unassembled WGS sequence"/>
</dbReference>
<dbReference type="InterPro" id="IPR054331">
    <property type="entry name" value="LiaF_TM"/>
</dbReference>
<feature type="domain" description="LiaF transmembrane" evidence="3">
    <location>
        <begin position="20"/>
        <end position="113"/>
    </location>
</feature>
<keyword evidence="1" id="KW-0472">Membrane</keyword>
<evidence type="ECO:0000256" key="1">
    <source>
        <dbReference type="SAM" id="Phobius"/>
    </source>
</evidence>
<sequence length="280" mass="30999">MDNNTNIDHQGTANKGKVIAGIVLLCIGASWLLNEFDFFFFPNWITSWPMWVIGWGLYTGGKSNFRNSAWLIVVAVGTIFLLGEIIPGFHSGAMIWPAVLIVFGIWLILKRNQTTHWDKKSWKKKWDNDKYDFSVPQPEAAEKSTIDFSKATDTNTAANTQSQPFYSGDEHLDAVAIFGSVKKTIYSKNFQGGEIVNVFGGAEIDLTQADINGRISIDVTQVFGGVKLIVPSHWTVVSDVAAIFAGFDDKRVRTTVPQDANKVLVIKGISIFAGVDVRSY</sequence>
<organism evidence="4 5">
    <name type="scientific">Mucilaginibacter calamicampi</name>
    <dbReference type="NCBI Taxonomy" id="1302352"/>
    <lineage>
        <taxon>Bacteria</taxon>
        <taxon>Pseudomonadati</taxon>
        <taxon>Bacteroidota</taxon>
        <taxon>Sphingobacteriia</taxon>
        <taxon>Sphingobacteriales</taxon>
        <taxon>Sphingobacteriaceae</taxon>
        <taxon>Mucilaginibacter</taxon>
    </lineage>
</organism>
<dbReference type="RefSeq" id="WP_377101226.1">
    <property type="nucleotide sequence ID" value="NZ_JBHTHU010000018.1"/>
</dbReference>
<feature type="transmembrane region" description="Helical" evidence="1">
    <location>
        <begin position="39"/>
        <end position="58"/>
    </location>
</feature>
<protein>
    <submittedName>
        <fullName evidence="4">LiaI-LiaF-like domain-containing protein</fullName>
    </submittedName>
</protein>
<feature type="domain" description="Cell wall-active antibiotics response LiaF-like C-terminal" evidence="2">
    <location>
        <begin position="189"/>
        <end position="246"/>
    </location>
</feature>